<evidence type="ECO:0000256" key="6">
    <source>
        <dbReference type="ARBA" id="ARBA00023180"/>
    </source>
</evidence>
<dbReference type="Pfam" id="PF00147">
    <property type="entry name" value="Fibrinogen_C"/>
    <property type="match status" value="1"/>
</dbReference>
<protein>
    <recommendedName>
        <fullName evidence="8">Fibrinogen C-terminal domain-containing protein</fullName>
    </recommendedName>
</protein>
<keyword evidence="3 7" id="KW-0732">Signal</keyword>
<dbReference type="GO" id="GO:0070527">
    <property type="term" value="P:platelet aggregation"/>
    <property type="evidence" value="ECO:0007669"/>
    <property type="project" value="TreeGrafter"/>
</dbReference>
<dbReference type="CDD" id="cd00087">
    <property type="entry name" value="FReD"/>
    <property type="match status" value="1"/>
</dbReference>
<evidence type="ECO:0000256" key="1">
    <source>
        <dbReference type="ARBA" id="ARBA00004613"/>
    </source>
</evidence>
<dbReference type="GO" id="GO:0005577">
    <property type="term" value="C:fibrinogen complex"/>
    <property type="evidence" value="ECO:0007669"/>
    <property type="project" value="TreeGrafter"/>
</dbReference>
<dbReference type="NCBIfam" id="NF040941">
    <property type="entry name" value="GGGWT_bact"/>
    <property type="match status" value="1"/>
</dbReference>
<evidence type="ECO:0000256" key="2">
    <source>
        <dbReference type="ARBA" id="ARBA00022525"/>
    </source>
</evidence>
<dbReference type="GO" id="GO:0005201">
    <property type="term" value="F:extracellular matrix structural constituent"/>
    <property type="evidence" value="ECO:0007669"/>
    <property type="project" value="TreeGrafter"/>
</dbReference>
<dbReference type="SUPFAM" id="SSF56496">
    <property type="entry name" value="Fibrinogen C-terminal domain-like"/>
    <property type="match status" value="1"/>
</dbReference>
<dbReference type="Gene3D" id="3.90.215.10">
    <property type="entry name" value="Gamma Fibrinogen, chain A, domain 1"/>
    <property type="match status" value="1"/>
</dbReference>
<dbReference type="PROSITE" id="PS00514">
    <property type="entry name" value="FIBRINOGEN_C_1"/>
    <property type="match status" value="1"/>
</dbReference>
<evidence type="ECO:0000256" key="3">
    <source>
        <dbReference type="ARBA" id="ARBA00022729"/>
    </source>
</evidence>
<reference evidence="9" key="2">
    <citation type="submission" date="2025-08" db="UniProtKB">
        <authorList>
            <consortium name="Ensembl"/>
        </authorList>
    </citation>
    <scope>IDENTIFICATION</scope>
</reference>
<comment type="subcellular location">
    <subcellularLocation>
        <location evidence="1">Secreted</location>
    </subcellularLocation>
</comment>
<keyword evidence="4" id="KW-0175">Coiled coil</keyword>
<dbReference type="InParanoid" id="A0A7N6FKX0"/>
<dbReference type="GeneTree" id="ENSGT00940000164836"/>
<dbReference type="GO" id="GO:0034116">
    <property type="term" value="P:positive regulation of heterotypic cell-cell adhesion"/>
    <property type="evidence" value="ECO:0007669"/>
    <property type="project" value="TreeGrafter"/>
</dbReference>
<dbReference type="AlphaFoldDB" id="A0A7N6FKX0"/>
<evidence type="ECO:0000259" key="8">
    <source>
        <dbReference type="PROSITE" id="PS51406"/>
    </source>
</evidence>
<evidence type="ECO:0000313" key="10">
    <source>
        <dbReference type="Proteomes" id="UP000265040"/>
    </source>
</evidence>
<keyword evidence="2" id="KW-0964">Secreted</keyword>
<proteinExistence type="predicted"/>
<evidence type="ECO:0000256" key="7">
    <source>
        <dbReference type="SAM" id="SignalP"/>
    </source>
</evidence>
<evidence type="ECO:0000256" key="5">
    <source>
        <dbReference type="ARBA" id="ARBA00023157"/>
    </source>
</evidence>
<reference evidence="9" key="3">
    <citation type="submission" date="2025-09" db="UniProtKB">
        <authorList>
            <consortium name="Ensembl"/>
        </authorList>
    </citation>
    <scope>IDENTIFICATION</scope>
</reference>
<dbReference type="InterPro" id="IPR020837">
    <property type="entry name" value="Fibrinogen_CS"/>
</dbReference>
<dbReference type="PANTHER" id="PTHR47221">
    <property type="entry name" value="FIBRINOGEN ALPHA CHAIN"/>
    <property type="match status" value="1"/>
</dbReference>
<dbReference type="PANTHER" id="PTHR47221:SF6">
    <property type="entry name" value="FIBRINOGEN ALPHA CHAIN"/>
    <property type="match status" value="1"/>
</dbReference>
<sequence length="269" mass="30172">MRHLPGCCGIILVFLLGCAGQLKEEQQTITPRGTDCTQIKALSPQARSGVYLIQPPRVKRPFKVYCEMRADGGWTVFQKRSGGLVSFNKPWAEYKNGFGNLKEDHWLGLNKVYSLTKDRAKKWTMRIDLWDHHGSTAFAEYKNFRVGSEKTAYRLNVGKYRGNAGDAIRGAHEGIDQNHHGFSTADRDNDGCSPCIFGDIVESECAASEGGGWWYSRCGSASLNGDWHPAGNHMGWASGLHWHTWKTSEPYSVKATRMMIKSVEKSTFF</sequence>
<dbReference type="InterPro" id="IPR037579">
    <property type="entry name" value="FIB_ANG-like"/>
</dbReference>
<dbReference type="PROSITE" id="PS51406">
    <property type="entry name" value="FIBRINOGEN_C_2"/>
    <property type="match status" value="1"/>
</dbReference>
<evidence type="ECO:0000256" key="4">
    <source>
        <dbReference type="ARBA" id="ARBA00023054"/>
    </source>
</evidence>
<accession>A0A7N6FKX0</accession>
<dbReference type="GO" id="GO:0042730">
    <property type="term" value="P:fibrinolysis"/>
    <property type="evidence" value="ECO:0007669"/>
    <property type="project" value="TreeGrafter"/>
</dbReference>
<name>A0A7N6FKX0_ANATE</name>
<reference evidence="9" key="1">
    <citation type="submission" date="2021-04" db="EMBL/GenBank/DDBJ databases">
        <authorList>
            <consortium name="Wellcome Sanger Institute Data Sharing"/>
        </authorList>
    </citation>
    <scope>NUCLEOTIDE SEQUENCE [LARGE SCALE GENOMIC DNA]</scope>
</reference>
<dbReference type="Ensembl" id="ENSATET00000052203.2">
    <property type="protein sequence ID" value="ENSATEP00000068917.1"/>
    <property type="gene ID" value="ENSATEG00000027900.2"/>
</dbReference>
<keyword evidence="6" id="KW-0325">Glycoprotein</keyword>
<dbReference type="GO" id="GO:0030674">
    <property type="term" value="F:protein-macromolecule adaptor activity"/>
    <property type="evidence" value="ECO:0007669"/>
    <property type="project" value="TreeGrafter"/>
</dbReference>
<feature type="chain" id="PRO_5031426326" description="Fibrinogen C-terminal domain-containing protein" evidence="7">
    <location>
        <begin position="21"/>
        <end position="269"/>
    </location>
</feature>
<feature type="signal peptide" evidence="7">
    <location>
        <begin position="1"/>
        <end position="20"/>
    </location>
</feature>
<dbReference type="InterPro" id="IPR002181">
    <property type="entry name" value="Fibrinogen_a/b/g_C_dom"/>
</dbReference>
<evidence type="ECO:0000313" key="9">
    <source>
        <dbReference type="Ensembl" id="ENSATEP00000068917.1"/>
    </source>
</evidence>
<organism evidence="9 10">
    <name type="scientific">Anabas testudineus</name>
    <name type="common">Climbing perch</name>
    <name type="synonym">Anthias testudineus</name>
    <dbReference type="NCBI Taxonomy" id="64144"/>
    <lineage>
        <taxon>Eukaryota</taxon>
        <taxon>Metazoa</taxon>
        <taxon>Chordata</taxon>
        <taxon>Craniata</taxon>
        <taxon>Vertebrata</taxon>
        <taxon>Euteleostomi</taxon>
        <taxon>Actinopterygii</taxon>
        <taxon>Neopterygii</taxon>
        <taxon>Teleostei</taxon>
        <taxon>Neoteleostei</taxon>
        <taxon>Acanthomorphata</taxon>
        <taxon>Anabantaria</taxon>
        <taxon>Anabantiformes</taxon>
        <taxon>Anabantoidei</taxon>
        <taxon>Anabantidae</taxon>
        <taxon>Anabas</taxon>
    </lineage>
</organism>
<keyword evidence="10" id="KW-1185">Reference proteome</keyword>
<dbReference type="OrthoDB" id="7940501at2759"/>
<dbReference type="PROSITE" id="PS51257">
    <property type="entry name" value="PROKAR_LIPOPROTEIN"/>
    <property type="match status" value="1"/>
</dbReference>
<dbReference type="SMART" id="SM00186">
    <property type="entry name" value="FBG"/>
    <property type="match status" value="1"/>
</dbReference>
<feature type="domain" description="Fibrinogen C-terminal" evidence="8">
    <location>
        <begin position="27"/>
        <end position="264"/>
    </location>
</feature>
<dbReference type="InterPro" id="IPR014716">
    <property type="entry name" value="Fibrinogen_a/b/g_C_1"/>
</dbReference>
<dbReference type="Proteomes" id="UP000265040">
    <property type="component" value="Chromosome 23"/>
</dbReference>
<keyword evidence="5" id="KW-1015">Disulfide bond</keyword>
<dbReference type="GO" id="GO:0072377">
    <property type="term" value="P:blood coagulation, common pathway"/>
    <property type="evidence" value="ECO:0007669"/>
    <property type="project" value="TreeGrafter"/>
</dbReference>
<dbReference type="InterPro" id="IPR036056">
    <property type="entry name" value="Fibrinogen-like_C"/>
</dbReference>
<dbReference type="GeneID" id="113164692"/>
<dbReference type="RefSeq" id="XP_026219879.1">
    <property type="nucleotide sequence ID" value="XM_026364094.1"/>
</dbReference>